<reference evidence="1 2" key="1">
    <citation type="submission" date="2023-10" db="EMBL/GenBank/DDBJ databases">
        <title>Nicoliella lavandulae sp. nov. isolated from Lavandula angustifolia flowers.</title>
        <authorList>
            <person name="Alcantara C."/>
            <person name="Zuniga M."/>
            <person name="Landete J.M."/>
            <person name="Monedero V."/>
        </authorList>
    </citation>
    <scope>NUCLEOTIDE SEQUENCE [LARGE SCALE GENOMIC DNA]</scope>
    <source>
        <strain evidence="1 2">Es01</strain>
    </source>
</reference>
<dbReference type="RefSeq" id="WP_339960125.1">
    <property type="nucleotide sequence ID" value="NZ_JAWMWH010000001.1"/>
</dbReference>
<accession>A0ABU8SKL9</accession>
<protein>
    <recommendedName>
        <fullName evidence="3">Phage protein</fullName>
    </recommendedName>
</protein>
<gene>
    <name evidence="1" type="ORF">R4146_03895</name>
</gene>
<evidence type="ECO:0000313" key="2">
    <source>
        <dbReference type="Proteomes" id="UP001370590"/>
    </source>
</evidence>
<proteinExistence type="predicted"/>
<name>A0ABU8SKL9_9LACO</name>
<keyword evidence="2" id="KW-1185">Reference proteome</keyword>
<dbReference type="EMBL" id="JAWMWH010000001">
    <property type="protein sequence ID" value="MEJ6400314.1"/>
    <property type="molecule type" value="Genomic_DNA"/>
</dbReference>
<evidence type="ECO:0000313" key="1">
    <source>
        <dbReference type="EMBL" id="MEJ6400314.1"/>
    </source>
</evidence>
<comment type="caution">
    <text evidence="1">The sequence shown here is derived from an EMBL/GenBank/DDBJ whole genome shotgun (WGS) entry which is preliminary data.</text>
</comment>
<organism evidence="1 2">
    <name type="scientific">Nicoliella lavandulae</name>
    <dbReference type="NCBI Taxonomy" id="3082954"/>
    <lineage>
        <taxon>Bacteria</taxon>
        <taxon>Bacillati</taxon>
        <taxon>Bacillota</taxon>
        <taxon>Bacilli</taxon>
        <taxon>Lactobacillales</taxon>
        <taxon>Lactobacillaceae</taxon>
        <taxon>Nicoliella</taxon>
    </lineage>
</organism>
<dbReference type="Proteomes" id="UP001370590">
    <property type="component" value="Unassembled WGS sequence"/>
</dbReference>
<sequence length="119" mass="13898">MYKEKLVEKIETEFMDKLYNQQKPNLDSRISVTLANEEFINLAKSIHAEYEDEINREDYVAELVKLDCTHPKGIFNFAVNVEEYGYVVPDFEQKADNNNLMLTQYGEALYGTLKFDKGE</sequence>
<evidence type="ECO:0008006" key="3">
    <source>
        <dbReference type="Google" id="ProtNLM"/>
    </source>
</evidence>